<name>A0ABD2NL15_9CUCU</name>
<protein>
    <submittedName>
        <fullName evidence="1">Uncharacterized protein</fullName>
    </submittedName>
</protein>
<feature type="non-terminal residue" evidence="1">
    <location>
        <position position="55"/>
    </location>
</feature>
<gene>
    <name evidence="1" type="ORF">HHI36_016727</name>
</gene>
<dbReference type="EMBL" id="JABFTP020000124">
    <property type="protein sequence ID" value="KAL3279214.1"/>
    <property type="molecule type" value="Genomic_DNA"/>
</dbReference>
<dbReference type="AlphaFoldDB" id="A0ABD2NL15"/>
<evidence type="ECO:0000313" key="1">
    <source>
        <dbReference type="EMBL" id="KAL3279214.1"/>
    </source>
</evidence>
<organism evidence="1 2">
    <name type="scientific">Cryptolaemus montrouzieri</name>
    <dbReference type="NCBI Taxonomy" id="559131"/>
    <lineage>
        <taxon>Eukaryota</taxon>
        <taxon>Metazoa</taxon>
        <taxon>Ecdysozoa</taxon>
        <taxon>Arthropoda</taxon>
        <taxon>Hexapoda</taxon>
        <taxon>Insecta</taxon>
        <taxon>Pterygota</taxon>
        <taxon>Neoptera</taxon>
        <taxon>Endopterygota</taxon>
        <taxon>Coleoptera</taxon>
        <taxon>Polyphaga</taxon>
        <taxon>Cucujiformia</taxon>
        <taxon>Coccinelloidea</taxon>
        <taxon>Coccinellidae</taxon>
        <taxon>Scymninae</taxon>
        <taxon>Scymnini</taxon>
        <taxon>Cryptolaemus</taxon>
    </lineage>
</organism>
<keyword evidence="2" id="KW-1185">Reference proteome</keyword>
<proteinExistence type="predicted"/>
<dbReference type="Proteomes" id="UP001516400">
    <property type="component" value="Unassembled WGS sequence"/>
</dbReference>
<comment type="caution">
    <text evidence="1">The sequence shown here is derived from an EMBL/GenBank/DDBJ whole genome shotgun (WGS) entry which is preliminary data.</text>
</comment>
<sequence length="55" mass="6396">MRICLEEVNELEQDNIEVVGDFNVDLLNNSRMTRDLLELFGDFGLKPLFIQPSRV</sequence>
<reference evidence="1 2" key="1">
    <citation type="journal article" date="2021" name="BMC Biol.">
        <title>Horizontally acquired antibacterial genes associated with adaptive radiation of ladybird beetles.</title>
        <authorList>
            <person name="Li H.S."/>
            <person name="Tang X.F."/>
            <person name="Huang Y.H."/>
            <person name="Xu Z.Y."/>
            <person name="Chen M.L."/>
            <person name="Du X.Y."/>
            <person name="Qiu B.Y."/>
            <person name="Chen P.T."/>
            <person name="Zhang W."/>
            <person name="Slipinski A."/>
            <person name="Escalona H.E."/>
            <person name="Waterhouse R.M."/>
            <person name="Zwick A."/>
            <person name="Pang H."/>
        </authorList>
    </citation>
    <scope>NUCLEOTIDE SEQUENCE [LARGE SCALE GENOMIC DNA]</scope>
    <source>
        <strain evidence="1">SYSU2018</strain>
    </source>
</reference>
<accession>A0ABD2NL15</accession>
<evidence type="ECO:0000313" key="2">
    <source>
        <dbReference type="Proteomes" id="UP001516400"/>
    </source>
</evidence>